<evidence type="ECO:0000313" key="2">
    <source>
        <dbReference type="Proteomes" id="UP001144280"/>
    </source>
</evidence>
<dbReference type="InterPro" id="IPR002745">
    <property type="entry name" value="Ptrans_KptA/Tpt1"/>
</dbReference>
<dbReference type="Pfam" id="PF01885">
    <property type="entry name" value="PTS_2-RNA"/>
    <property type="match status" value="1"/>
</dbReference>
<organism evidence="1 2">
    <name type="scientific">Phytohabitans aurantiacus</name>
    <dbReference type="NCBI Taxonomy" id="3016789"/>
    <lineage>
        <taxon>Bacteria</taxon>
        <taxon>Bacillati</taxon>
        <taxon>Actinomycetota</taxon>
        <taxon>Actinomycetes</taxon>
        <taxon>Micromonosporales</taxon>
        <taxon>Micromonosporaceae</taxon>
    </lineage>
</organism>
<gene>
    <name evidence="1" type="ORF">Pa4123_19870</name>
</gene>
<reference evidence="1" key="1">
    <citation type="submission" date="2022-12" db="EMBL/GenBank/DDBJ databases">
        <title>New Phytohabitans aurantiacus sp. RD004123 nov., an actinomycete isolated from soil.</title>
        <authorList>
            <person name="Triningsih D.W."/>
            <person name="Harunari E."/>
            <person name="Igarashi Y."/>
        </authorList>
    </citation>
    <scope>NUCLEOTIDE SEQUENCE</scope>
    <source>
        <strain evidence="1">RD004123</strain>
    </source>
</reference>
<protein>
    <recommendedName>
        <fullName evidence="3">RNA 2'-phosphotransferase</fullName>
    </recommendedName>
</protein>
<dbReference type="EMBL" id="BSDI01000007">
    <property type="protein sequence ID" value="GLH96713.1"/>
    <property type="molecule type" value="Genomic_DNA"/>
</dbReference>
<proteinExistence type="predicted"/>
<sequence length="41" mass="4479">MVKLSKRMSLALRHAPERFGLALDEGGWVRVDDLLAALDGA</sequence>
<evidence type="ECO:0000313" key="1">
    <source>
        <dbReference type="EMBL" id="GLH96713.1"/>
    </source>
</evidence>
<dbReference type="Proteomes" id="UP001144280">
    <property type="component" value="Unassembled WGS sequence"/>
</dbReference>
<evidence type="ECO:0008006" key="3">
    <source>
        <dbReference type="Google" id="ProtNLM"/>
    </source>
</evidence>
<dbReference type="SUPFAM" id="SSF56399">
    <property type="entry name" value="ADP-ribosylation"/>
    <property type="match status" value="1"/>
</dbReference>
<keyword evidence="2" id="KW-1185">Reference proteome</keyword>
<name>A0ABQ5QQ01_9ACTN</name>
<accession>A0ABQ5QQ01</accession>
<dbReference type="InterPro" id="IPR042080">
    <property type="entry name" value="RNA_2'-PTrans_N"/>
</dbReference>
<dbReference type="Gene3D" id="1.10.10.970">
    <property type="entry name" value="RNA 2'-phosphotransferase, Tpt1/KptA family, N-terminal domain"/>
    <property type="match status" value="1"/>
</dbReference>
<comment type="caution">
    <text evidence="1">The sequence shown here is derived from an EMBL/GenBank/DDBJ whole genome shotgun (WGS) entry which is preliminary data.</text>
</comment>